<gene>
    <name evidence="3" type="ORF">NBC122_01292</name>
</gene>
<dbReference type="RefSeq" id="WP_165983200.1">
    <property type="nucleotide sequence ID" value="NZ_CP037954.1"/>
</dbReference>
<evidence type="ECO:0000256" key="1">
    <source>
        <dbReference type="SAM" id="SignalP"/>
    </source>
</evidence>
<dbReference type="AlphaFoldDB" id="A0A4P6ZF54"/>
<dbReference type="NCBIfam" id="TIGR04131">
    <property type="entry name" value="Bac_Flav_CTERM"/>
    <property type="match status" value="1"/>
</dbReference>
<proteinExistence type="predicted"/>
<feature type="chain" id="PRO_5020364807" description="IgGFc-binding protein N-terminal domain-containing protein" evidence="1">
    <location>
        <begin position="21"/>
        <end position="846"/>
    </location>
</feature>
<evidence type="ECO:0000313" key="4">
    <source>
        <dbReference type="Proteomes" id="UP000294419"/>
    </source>
</evidence>
<accession>A0A4P6ZF54</accession>
<dbReference type="Pfam" id="PF17517">
    <property type="entry name" value="IgGFc_binding"/>
    <property type="match status" value="1"/>
</dbReference>
<dbReference type="InterPro" id="IPR035234">
    <property type="entry name" value="IgGFc-bd_N"/>
</dbReference>
<feature type="domain" description="IgGFc-binding protein N-terminal" evidence="2">
    <location>
        <begin position="137"/>
        <end position="477"/>
    </location>
</feature>
<feature type="signal peptide" evidence="1">
    <location>
        <begin position="1"/>
        <end position="20"/>
    </location>
</feature>
<reference evidence="3 4" key="1">
    <citation type="submission" date="2019-03" db="EMBL/GenBank/DDBJ databases">
        <authorList>
            <person name="Kim H."/>
            <person name="Yu S.-M."/>
        </authorList>
    </citation>
    <scope>NUCLEOTIDE SEQUENCE [LARGE SCALE GENOMIC DNA]</scope>
    <source>
        <strain evidence="3 4">NBC122</strain>
    </source>
</reference>
<evidence type="ECO:0000259" key="2">
    <source>
        <dbReference type="Pfam" id="PF17517"/>
    </source>
</evidence>
<protein>
    <recommendedName>
        <fullName evidence="2">IgGFc-binding protein N-terminal domain-containing protein</fullName>
    </recommendedName>
</protein>
<dbReference type="EMBL" id="CP037954">
    <property type="protein sequence ID" value="QBO58119.1"/>
    <property type="molecule type" value="Genomic_DNA"/>
</dbReference>
<evidence type="ECO:0000313" key="3">
    <source>
        <dbReference type="EMBL" id="QBO58119.1"/>
    </source>
</evidence>
<name>A0A4P6ZF54_9FLAO</name>
<sequence length="846" mass="94735">MKFSKVLLFVTLFLGLNAKAQLDLEHWFPPVYRTSSGHEISEIFFYLSTDKVDPFAIKVYNNNVLINTYTLSKSSPLIFTVPESMIYVKTDKRVMQPISSGIHITGQKSFYASLRLASGPPITSSKIADVFASKGKSALGKEFFTVMDQVILYGNKPDAMNYVASVMATKDNTHVRVTDYDKDIIFSNGSSDDELNFTLNKGESYIIAADKKQNNPSGILDDNDPNLIGAKITSDQPVVVSNGNFLSQDLGLESGNMNFDQSVPTSKIGKEYFIVNGMTKSDIMEKPLFVATKDNTKIYFNDEKTPFITLNKGEHYIGPYANRNDKWIKGNQPEFVNTEPITIPTRGMYIRASEPIYLYQLIGGYNFLVRGPVPNFTDFSSGMLFSYPLDKNYLPDPRQKLSNTVQIPSINKLGVVTVDNKITVKTEDNATILFNGGAVTNLSPIPGKPGWSYFTRPYNVGDINITSNKSLIVDVVGGFRYAGFGSSYTGFSNDPFIIRNGNCIEEGVYLYVNNTDFISFQWQRNGVDIPGATSPNYTPNLPGNYTCVCFYTGFSSTTDPVFVDACPYTMTEKKLGNFCNSFYIGPSFSPPRIKEIIKSIQILTQPLHGTATVSDDGIMVKIDDDFSGDNRMVYQLTSESGFYEIFKVSFTIYASPTAELKNAIFPKSFNNRNYIYDLTESIVANPDTDVLKYYRSMSDAESGINEITGNQITNFNTNNNEVYARVITKNNCFRINKIDLIQTDIPDQPGNPDTLLPNVFTPNDDGINDVWDYSALGNMSNLQLAIFDRYGSKVYEHGKNNKSFWDGKSRNGMSHPTGTYWAYYIVTDEMGNRIQKTQWVLLKNAY</sequence>
<keyword evidence="1" id="KW-0732">Signal</keyword>
<dbReference type="Pfam" id="PF13585">
    <property type="entry name" value="CHU_C"/>
    <property type="match status" value="1"/>
</dbReference>
<keyword evidence="4" id="KW-1185">Reference proteome</keyword>
<dbReference type="Proteomes" id="UP000294419">
    <property type="component" value="Chromosome"/>
</dbReference>
<dbReference type="KEGG" id="csal:NBC122_01292"/>
<dbReference type="InterPro" id="IPR026341">
    <property type="entry name" value="T9SS_type_B"/>
</dbReference>
<organism evidence="3 4">
    <name type="scientific">Chryseobacterium salivictor</name>
    <dbReference type="NCBI Taxonomy" id="2547600"/>
    <lineage>
        <taxon>Bacteria</taxon>
        <taxon>Pseudomonadati</taxon>
        <taxon>Bacteroidota</taxon>
        <taxon>Flavobacteriia</taxon>
        <taxon>Flavobacteriales</taxon>
        <taxon>Weeksellaceae</taxon>
        <taxon>Chryseobacterium group</taxon>
        <taxon>Chryseobacterium</taxon>
    </lineage>
</organism>